<feature type="region of interest" description="Disordered" evidence="1">
    <location>
        <begin position="50"/>
        <end position="201"/>
    </location>
</feature>
<feature type="compositionally biased region" description="Polar residues" evidence="1">
    <location>
        <begin position="189"/>
        <end position="199"/>
    </location>
</feature>
<accession>A0A2N5USX2</accession>
<feature type="region of interest" description="Disordered" evidence="1">
    <location>
        <begin position="1"/>
        <end position="33"/>
    </location>
</feature>
<organism evidence="2 3">
    <name type="scientific">Puccinia coronata f. sp. avenae</name>
    <dbReference type="NCBI Taxonomy" id="200324"/>
    <lineage>
        <taxon>Eukaryota</taxon>
        <taxon>Fungi</taxon>
        <taxon>Dikarya</taxon>
        <taxon>Basidiomycota</taxon>
        <taxon>Pucciniomycotina</taxon>
        <taxon>Pucciniomycetes</taxon>
        <taxon>Pucciniales</taxon>
        <taxon>Pucciniaceae</taxon>
        <taxon>Puccinia</taxon>
    </lineage>
</organism>
<dbReference type="Proteomes" id="UP000235392">
    <property type="component" value="Unassembled WGS sequence"/>
</dbReference>
<name>A0A2N5USX2_9BASI</name>
<evidence type="ECO:0000256" key="1">
    <source>
        <dbReference type="SAM" id="MobiDB-lite"/>
    </source>
</evidence>
<sequence length="333" mass="36319">MGLQSHNGHHELPTLHSRRKKPSPTSRPFPAGFTPVIQISPCAQKSMNQFGSDPIFLPPALQSPLPPSDGNLTCEKEQARPNRLTKSPPVLRPPQRTPSKLIPSIRRICSVTRPSRHSPGRSVSDSVPASPAGGDLDSTVLHTGRSVSNPVTTRLRSLSQHSYGRGKPKLCSSKPSPSPEISNKKLGESGNQLTLSQVSPKAKPALTRIRSMSARLSTLPVERCALPISESCPKEKAGNHANILGDAWPDLSCARRSTKMLPSPPIKQVKNASTSCLQFNFDDNDETETIEEEDLKKLPDYILDNWTGWRMEILSPSCNSLPCDKPTLSNKLS</sequence>
<evidence type="ECO:0000313" key="3">
    <source>
        <dbReference type="Proteomes" id="UP000235392"/>
    </source>
</evidence>
<reference evidence="2 3" key="1">
    <citation type="submission" date="2017-11" db="EMBL/GenBank/DDBJ databases">
        <title>De novo assembly and phasing of dikaryotic genomes from two isolates of Puccinia coronata f. sp. avenae, the causal agent of oat crown rust.</title>
        <authorList>
            <person name="Miller M.E."/>
            <person name="Zhang Y."/>
            <person name="Omidvar V."/>
            <person name="Sperschneider J."/>
            <person name="Schwessinger B."/>
            <person name="Raley C."/>
            <person name="Palmer J.M."/>
            <person name="Garnica D."/>
            <person name="Upadhyaya N."/>
            <person name="Rathjen J."/>
            <person name="Taylor J.M."/>
            <person name="Park R.F."/>
            <person name="Dodds P.N."/>
            <person name="Hirsch C.D."/>
            <person name="Kianian S.F."/>
            <person name="Figueroa M."/>
        </authorList>
    </citation>
    <scope>NUCLEOTIDE SEQUENCE [LARGE SCALE GENOMIC DNA]</scope>
    <source>
        <strain evidence="2">12SD80</strain>
    </source>
</reference>
<dbReference type="AlphaFoldDB" id="A0A2N5USX2"/>
<evidence type="ECO:0000313" key="2">
    <source>
        <dbReference type="EMBL" id="PLW40727.1"/>
    </source>
</evidence>
<dbReference type="EMBL" id="PGCI01000098">
    <property type="protein sequence ID" value="PLW40727.1"/>
    <property type="molecule type" value="Genomic_DNA"/>
</dbReference>
<feature type="compositionally biased region" description="Polar residues" evidence="1">
    <location>
        <begin position="145"/>
        <end position="162"/>
    </location>
</feature>
<proteinExistence type="predicted"/>
<protein>
    <submittedName>
        <fullName evidence="2">Uncharacterized protein</fullName>
    </submittedName>
</protein>
<gene>
    <name evidence="2" type="ORF">PCASD_09332</name>
</gene>
<comment type="caution">
    <text evidence="2">The sequence shown here is derived from an EMBL/GenBank/DDBJ whole genome shotgun (WGS) entry which is preliminary data.</text>
</comment>